<dbReference type="EMBL" id="NCKW01009658">
    <property type="protein sequence ID" value="POM66315.1"/>
    <property type="molecule type" value="Genomic_DNA"/>
</dbReference>
<dbReference type="Proteomes" id="UP000237271">
    <property type="component" value="Unassembled WGS sequence"/>
</dbReference>
<dbReference type="PANTHER" id="PTHR13159:SF0">
    <property type="entry name" value="RADIAL SPOKE HEAD 6 HOMOLOG A"/>
    <property type="match status" value="1"/>
</dbReference>
<keyword evidence="7" id="KW-0282">Flagellum</keyword>
<keyword evidence="8" id="KW-1185">Reference proteome</keyword>
<dbReference type="GO" id="GO:0001534">
    <property type="term" value="C:radial spoke"/>
    <property type="evidence" value="ECO:0007669"/>
    <property type="project" value="InterPro"/>
</dbReference>
<evidence type="ECO:0000256" key="4">
    <source>
        <dbReference type="ARBA" id="ARBA00023212"/>
    </source>
</evidence>
<feature type="region of interest" description="Disordered" evidence="6">
    <location>
        <begin position="306"/>
        <end position="329"/>
    </location>
</feature>
<evidence type="ECO:0000313" key="8">
    <source>
        <dbReference type="Proteomes" id="UP000237271"/>
    </source>
</evidence>
<dbReference type="GO" id="GO:0060294">
    <property type="term" value="P:cilium movement involved in cell motility"/>
    <property type="evidence" value="ECO:0007669"/>
    <property type="project" value="InterPro"/>
</dbReference>
<evidence type="ECO:0000313" key="7">
    <source>
        <dbReference type="EMBL" id="POM66315.1"/>
    </source>
</evidence>
<keyword evidence="3" id="KW-0969">Cilium</keyword>
<dbReference type="OrthoDB" id="272202at2759"/>
<proteinExistence type="predicted"/>
<dbReference type="InterPro" id="IPR006802">
    <property type="entry name" value="Radial_spoke"/>
</dbReference>
<dbReference type="Pfam" id="PF04712">
    <property type="entry name" value="Radial_spoke"/>
    <property type="match status" value="1"/>
</dbReference>
<sequence>MTTLEEAKAFLKKESPDGTNLYDHLGDVLLKIIVERPENLHETFESISTLVKQQRYLAPQQPPTVDGGSQLSSIKKQAQTHQENWCNVGLELLKLKSEDEAPSEPATGVADLLDEAKMFEWAGLGFSKGETFRLSLALQRLAQTNGTVNMRFWGKILGRGTDYYVAEGELPTEYEPEDPEAEEGATGANKLTYWVMKDNGAYQWIQLPPVRREQILVARQLRRYVRGDLEAPVLGHPPFPGLEKNYLRAQIARISAGTVLCPDGYFQISEEGDITPAEEPEIKAAADLVDLGSWTHFTKEINARYGRMTPMPPQTNADGEEEPREGEEFAPPLRALSEDKPLSWRVDRLPATIQPAVGEVAVVRSLVWPGAVSIAVGKKFLNVYVGHGVKYLSEPFQLPPPQRLQVGSGVSTSEDSADGEGKPTLRCEIPVEQPDLLEDPSPPAEEEE</sequence>
<comment type="caution">
    <text evidence="7">The sequence shown here is derived from an EMBL/GenBank/DDBJ whole genome shotgun (WGS) entry which is preliminary data.</text>
</comment>
<organism evidence="7 8">
    <name type="scientific">Phytophthora palmivora</name>
    <dbReference type="NCBI Taxonomy" id="4796"/>
    <lineage>
        <taxon>Eukaryota</taxon>
        <taxon>Sar</taxon>
        <taxon>Stramenopiles</taxon>
        <taxon>Oomycota</taxon>
        <taxon>Peronosporomycetes</taxon>
        <taxon>Peronosporales</taxon>
        <taxon>Peronosporaceae</taxon>
        <taxon>Phytophthora</taxon>
    </lineage>
</organism>
<reference evidence="7 8" key="1">
    <citation type="journal article" date="2017" name="Genome Biol. Evol.">
        <title>Phytophthora megakarya and P. palmivora, closely related causal agents of cacao black pod rot, underwent increases in genome sizes and gene numbers by different mechanisms.</title>
        <authorList>
            <person name="Ali S.S."/>
            <person name="Shao J."/>
            <person name="Lary D.J."/>
            <person name="Kronmiller B."/>
            <person name="Shen D."/>
            <person name="Strem M.D."/>
            <person name="Amoako-Attah I."/>
            <person name="Akrofi A.Y."/>
            <person name="Begoude B.A."/>
            <person name="Ten Hoopen G.M."/>
            <person name="Coulibaly K."/>
            <person name="Kebe B.I."/>
            <person name="Melnick R.L."/>
            <person name="Guiltinan M.J."/>
            <person name="Tyler B.M."/>
            <person name="Meinhardt L.W."/>
            <person name="Bailey B.A."/>
        </authorList>
    </citation>
    <scope>NUCLEOTIDE SEQUENCE [LARGE SCALE GENOMIC DNA]</scope>
    <source>
        <strain evidence="8">sbr112.9</strain>
    </source>
</reference>
<gene>
    <name evidence="7" type="ORF">PHPALM_17846</name>
</gene>
<dbReference type="PANTHER" id="PTHR13159">
    <property type="entry name" value="RADIAL SPOKEHEAD-RELATED"/>
    <property type="match status" value="1"/>
</dbReference>
<name>A0A2P4XL78_9STRA</name>
<dbReference type="AlphaFoldDB" id="A0A2P4XL78"/>
<dbReference type="GO" id="GO:0035082">
    <property type="term" value="P:axoneme assembly"/>
    <property type="evidence" value="ECO:0007669"/>
    <property type="project" value="TreeGrafter"/>
</dbReference>
<keyword evidence="2" id="KW-0963">Cytoplasm</keyword>
<evidence type="ECO:0000256" key="2">
    <source>
        <dbReference type="ARBA" id="ARBA00022490"/>
    </source>
</evidence>
<protein>
    <submittedName>
        <fullName evidence="7">Flagellar radial spoke protein</fullName>
    </submittedName>
</protein>
<accession>A0A2P4XL78</accession>
<keyword evidence="4" id="KW-0206">Cytoskeleton</keyword>
<comment type="subcellular location">
    <subcellularLocation>
        <location evidence="1">Cytoplasm</location>
        <location evidence="1">Cytoskeleton</location>
        <location evidence="1">Cilium axoneme</location>
    </subcellularLocation>
</comment>
<feature type="region of interest" description="Disordered" evidence="6">
    <location>
        <begin position="396"/>
        <end position="448"/>
    </location>
</feature>
<evidence type="ECO:0000256" key="5">
    <source>
        <dbReference type="ARBA" id="ARBA00023273"/>
    </source>
</evidence>
<dbReference type="CDD" id="cd22963">
    <property type="entry name" value="DD_CrRSP4-like"/>
    <property type="match status" value="1"/>
</dbReference>
<evidence type="ECO:0000256" key="6">
    <source>
        <dbReference type="SAM" id="MobiDB-lite"/>
    </source>
</evidence>
<keyword evidence="5" id="KW-0966">Cell projection</keyword>
<evidence type="ECO:0000256" key="3">
    <source>
        <dbReference type="ARBA" id="ARBA00023069"/>
    </source>
</evidence>
<evidence type="ECO:0000256" key="1">
    <source>
        <dbReference type="ARBA" id="ARBA00004430"/>
    </source>
</evidence>